<dbReference type="InterPro" id="IPR010982">
    <property type="entry name" value="Lambda_DNA-bd_dom_sf"/>
</dbReference>
<reference evidence="6 7" key="1">
    <citation type="submission" date="2020-05" db="EMBL/GenBank/DDBJ databases">
        <title>Genomic Encyclopedia of Type Strains, Phase III (KMG-III): the genomes of soil and plant-associated and newly described type strains.</title>
        <authorList>
            <person name="Whitman W."/>
        </authorList>
    </citation>
    <scope>NUCLEOTIDE SEQUENCE [LARGE SCALE GENOMIC DNA]</scope>
    <source>
        <strain evidence="6 7">KCTC 19046</strain>
    </source>
</reference>
<protein>
    <submittedName>
        <fullName evidence="6">Lambda repressor-like predicted transcriptional regulator</fullName>
    </submittedName>
</protein>
<keyword evidence="3" id="KW-0238">DNA-binding</keyword>
<organism evidence="6 7">
    <name type="scientific">Isoptericola halotolerans</name>
    <dbReference type="NCBI Taxonomy" id="300560"/>
    <lineage>
        <taxon>Bacteria</taxon>
        <taxon>Bacillati</taxon>
        <taxon>Actinomycetota</taxon>
        <taxon>Actinomycetes</taxon>
        <taxon>Micrococcales</taxon>
        <taxon>Promicromonosporaceae</taxon>
        <taxon>Isoptericola</taxon>
    </lineage>
</organism>
<gene>
    <name evidence="6" type="ORF">HDG69_001376</name>
</gene>
<comment type="caution">
    <text evidence="6">The sequence shown here is derived from an EMBL/GenBank/DDBJ whole genome shotgun (WGS) entry which is preliminary data.</text>
</comment>
<dbReference type="InterPro" id="IPR038722">
    <property type="entry name" value="Ner_HTH_dom"/>
</dbReference>
<proteinExistence type="inferred from homology"/>
<dbReference type="EMBL" id="JABEZU010000001">
    <property type="protein sequence ID" value="NOV96823.1"/>
    <property type="molecule type" value="Genomic_DNA"/>
</dbReference>
<dbReference type="RefSeq" id="WP_171782952.1">
    <property type="nucleotide sequence ID" value="NZ_BAAAML010000002.1"/>
</dbReference>
<sequence>MTTTQHPEPSYRDFANNVAANISREIEERGMTRAAIARAAGLNPSTFRNHLWNPRLLTTVDIILAARALGITRPSALFPFPAEWAEPVEVR</sequence>
<keyword evidence="2" id="KW-0805">Transcription regulation</keyword>
<keyword evidence="7" id="KW-1185">Reference proteome</keyword>
<name>A0ABX2A5D9_9MICO</name>
<evidence type="ECO:0000256" key="4">
    <source>
        <dbReference type="ARBA" id="ARBA00023163"/>
    </source>
</evidence>
<comment type="similarity">
    <text evidence="1">Belongs to the ner transcriptional regulatory family.</text>
</comment>
<feature type="domain" description="Ner winged helix-turn-helix DNA-binding" evidence="5">
    <location>
        <begin position="20"/>
        <end position="79"/>
    </location>
</feature>
<evidence type="ECO:0000259" key="5">
    <source>
        <dbReference type="Pfam" id="PF13693"/>
    </source>
</evidence>
<dbReference type="Proteomes" id="UP000757540">
    <property type="component" value="Unassembled WGS sequence"/>
</dbReference>
<accession>A0ABX2A5D9</accession>
<evidence type="ECO:0000256" key="3">
    <source>
        <dbReference type="ARBA" id="ARBA00023125"/>
    </source>
</evidence>
<evidence type="ECO:0000313" key="7">
    <source>
        <dbReference type="Proteomes" id="UP000757540"/>
    </source>
</evidence>
<keyword evidence="4" id="KW-0804">Transcription</keyword>
<dbReference type="Gene3D" id="1.10.260.40">
    <property type="entry name" value="lambda repressor-like DNA-binding domains"/>
    <property type="match status" value="1"/>
</dbReference>
<evidence type="ECO:0000256" key="1">
    <source>
        <dbReference type="ARBA" id="ARBA00006157"/>
    </source>
</evidence>
<dbReference type="SUPFAM" id="SSF47413">
    <property type="entry name" value="lambda repressor-like DNA-binding domains"/>
    <property type="match status" value="1"/>
</dbReference>
<dbReference type="Pfam" id="PF13693">
    <property type="entry name" value="HTH_35"/>
    <property type="match status" value="1"/>
</dbReference>
<evidence type="ECO:0000313" key="6">
    <source>
        <dbReference type="EMBL" id="NOV96823.1"/>
    </source>
</evidence>
<evidence type="ECO:0000256" key="2">
    <source>
        <dbReference type="ARBA" id="ARBA00023015"/>
    </source>
</evidence>